<dbReference type="FunFam" id="1.20.1560.10:FF:000009">
    <property type="entry name" value="ABC transporter B family member 1"/>
    <property type="match status" value="1"/>
</dbReference>
<feature type="region of interest" description="Disordered" evidence="11">
    <location>
        <begin position="21"/>
        <end position="107"/>
    </location>
</feature>
<dbReference type="GO" id="GO:0009741">
    <property type="term" value="P:response to brassinosteroid"/>
    <property type="evidence" value="ECO:0007669"/>
    <property type="project" value="UniProtKB-ARBA"/>
</dbReference>
<dbReference type="PROSITE" id="PS00211">
    <property type="entry name" value="ABC_TRANSPORTER_1"/>
    <property type="match status" value="2"/>
</dbReference>
<dbReference type="InterPro" id="IPR003439">
    <property type="entry name" value="ABC_transporter-like_ATP-bd"/>
</dbReference>
<dbReference type="GO" id="GO:0090374">
    <property type="term" value="P:oligopeptide export from mitochondrion"/>
    <property type="evidence" value="ECO:0007669"/>
    <property type="project" value="TreeGrafter"/>
</dbReference>
<keyword evidence="4 12" id="KW-0812">Transmembrane</keyword>
<reference evidence="16" key="1">
    <citation type="submission" date="2013-09" db="EMBL/GenBank/DDBJ databases">
        <title>Corchorus olitorius genome sequencing.</title>
        <authorList>
            <person name="Alam M."/>
            <person name="Haque M.S."/>
            <person name="Islam M.S."/>
            <person name="Emdad E.M."/>
            <person name="Islam M.M."/>
            <person name="Ahmed B."/>
            <person name="Halim A."/>
            <person name="Hossen Q.M.M."/>
            <person name="Hossain M.Z."/>
            <person name="Ahmed R."/>
            <person name="Khan M.M."/>
            <person name="Islam R."/>
            <person name="Rashid M.M."/>
            <person name="Khan S.A."/>
            <person name="Rahman M.S."/>
            <person name="Alam M."/>
            <person name="Yahiya A.S."/>
            <person name="Khan M.S."/>
            <person name="Azam M.S."/>
            <person name="Haque T."/>
            <person name="Lashkar M.Z.H."/>
            <person name="Akhand A.I."/>
            <person name="Morshed G."/>
            <person name="Roy S."/>
            <person name="Uddin K.S."/>
            <person name="Rabeya T."/>
            <person name="Hossain A.S."/>
            <person name="Chowdhury A."/>
            <person name="Snigdha A.R."/>
            <person name="Mortoza M.S."/>
            <person name="Matin S.A."/>
            <person name="Hoque S.M.E."/>
            <person name="Islam M.K."/>
            <person name="Roy D.K."/>
            <person name="Haider R."/>
            <person name="Moosa M.M."/>
            <person name="Elias S.M."/>
            <person name="Hasan A.M."/>
            <person name="Jahan S."/>
            <person name="Shafiuddin M."/>
            <person name="Mahmood N."/>
            <person name="Shommy N.S."/>
        </authorList>
    </citation>
    <scope>NUCLEOTIDE SEQUENCE [LARGE SCALE GENOMIC DNA]</scope>
    <source>
        <strain evidence="16">cv. O-4</strain>
    </source>
</reference>
<keyword evidence="9 12" id="KW-0472">Membrane</keyword>
<feature type="domain" description="ABC transporter" evidence="13">
    <location>
        <begin position="439"/>
        <end position="675"/>
    </location>
</feature>
<dbReference type="STRING" id="93759.A0A1R3HTL2"/>
<evidence type="ECO:0000256" key="1">
    <source>
        <dbReference type="ARBA" id="ARBA00004651"/>
    </source>
</evidence>
<dbReference type="SUPFAM" id="SSF90123">
    <property type="entry name" value="ABC transporter transmembrane region"/>
    <property type="match status" value="2"/>
</dbReference>
<feature type="region of interest" description="Disordered" evidence="11">
    <location>
        <begin position="1341"/>
        <end position="1361"/>
    </location>
</feature>
<dbReference type="GO" id="GO:0048443">
    <property type="term" value="P:stamen development"/>
    <property type="evidence" value="ECO:0007669"/>
    <property type="project" value="UniProtKB-ARBA"/>
</dbReference>
<dbReference type="FunFam" id="3.40.50.300:FF:000066">
    <property type="entry name" value="ABC transporter B family member 1"/>
    <property type="match status" value="2"/>
</dbReference>
<dbReference type="CDD" id="cd03249">
    <property type="entry name" value="ABC_MTABC3_MDL1_MDL2"/>
    <property type="match status" value="2"/>
</dbReference>
<dbReference type="GO" id="GO:0005886">
    <property type="term" value="C:plasma membrane"/>
    <property type="evidence" value="ECO:0007669"/>
    <property type="project" value="UniProtKB-SubCell"/>
</dbReference>
<dbReference type="Proteomes" id="UP000187203">
    <property type="component" value="Unassembled WGS sequence"/>
</dbReference>
<dbReference type="GO" id="GO:0009926">
    <property type="term" value="P:auxin polar transport"/>
    <property type="evidence" value="ECO:0007669"/>
    <property type="project" value="UniProtKB-ARBA"/>
</dbReference>
<dbReference type="GO" id="GO:0009640">
    <property type="term" value="P:photomorphogenesis"/>
    <property type="evidence" value="ECO:0007669"/>
    <property type="project" value="UniProtKB-ARBA"/>
</dbReference>
<dbReference type="InterPro" id="IPR036640">
    <property type="entry name" value="ABC1_TM_sf"/>
</dbReference>
<evidence type="ECO:0000256" key="12">
    <source>
        <dbReference type="SAM" id="Phobius"/>
    </source>
</evidence>
<dbReference type="PROSITE" id="PS50893">
    <property type="entry name" value="ABC_TRANSPORTER_2"/>
    <property type="match status" value="2"/>
</dbReference>
<dbReference type="SUPFAM" id="SSF52540">
    <property type="entry name" value="P-loop containing nucleoside triphosphate hydrolases"/>
    <property type="match status" value="2"/>
</dbReference>
<evidence type="ECO:0000259" key="13">
    <source>
        <dbReference type="PROSITE" id="PS50893"/>
    </source>
</evidence>
<feature type="compositionally biased region" description="Polar residues" evidence="11">
    <location>
        <begin position="35"/>
        <end position="55"/>
    </location>
</feature>
<dbReference type="GO" id="GO:0015421">
    <property type="term" value="F:ABC-type oligopeptide transporter activity"/>
    <property type="evidence" value="ECO:0007669"/>
    <property type="project" value="TreeGrafter"/>
</dbReference>
<dbReference type="InterPro" id="IPR017871">
    <property type="entry name" value="ABC_transporter-like_CS"/>
</dbReference>
<dbReference type="PANTHER" id="PTHR43394">
    <property type="entry name" value="ATP-DEPENDENT PERMEASE MDL1, MITOCHONDRIAL"/>
    <property type="match status" value="1"/>
</dbReference>
<dbReference type="GO" id="GO:0010328">
    <property type="term" value="F:auxin influx transmembrane transporter activity"/>
    <property type="evidence" value="ECO:0007669"/>
    <property type="project" value="UniProtKB-ARBA"/>
</dbReference>
<evidence type="ECO:0000256" key="11">
    <source>
        <dbReference type="SAM" id="MobiDB-lite"/>
    </source>
</evidence>
<dbReference type="FunFam" id="1.20.1560.10:FF:000029">
    <property type="entry name" value="ABC transporter B family member 1"/>
    <property type="match status" value="1"/>
</dbReference>
<keyword evidence="5" id="KW-0677">Repeat</keyword>
<keyword evidence="16" id="KW-1185">Reference proteome</keyword>
<feature type="transmembrane region" description="Helical" evidence="12">
    <location>
        <begin position="349"/>
        <end position="369"/>
    </location>
</feature>
<dbReference type="GO" id="GO:0005743">
    <property type="term" value="C:mitochondrial inner membrane"/>
    <property type="evidence" value="ECO:0007669"/>
    <property type="project" value="TreeGrafter"/>
</dbReference>
<dbReference type="PROSITE" id="PS50929">
    <property type="entry name" value="ABC_TM1F"/>
    <property type="match status" value="2"/>
</dbReference>
<keyword evidence="3" id="KW-0813">Transport</keyword>
<dbReference type="Gene3D" id="3.40.50.300">
    <property type="entry name" value="P-loop containing nucleotide triphosphate hydrolases"/>
    <property type="match status" value="2"/>
</dbReference>
<dbReference type="InterPro" id="IPR027417">
    <property type="entry name" value="P-loop_NTPase"/>
</dbReference>
<dbReference type="EMBL" id="AWUE01019404">
    <property type="protein sequence ID" value="OMO73648.1"/>
    <property type="molecule type" value="Genomic_DNA"/>
</dbReference>
<keyword evidence="6" id="KW-0547">Nucleotide-binding</keyword>
<keyword evidence="10" id="KW-0325">Glycoprotein</keyword>
<dbReference type="CDD" id="cd18577">
    <property type="entry name" value="ABC_6TM_Pgp_ABCB1_D1_like"/>
    <property type="match status" value="1"/>
</dbReference>
<evidence type="ECO:0000256" key="9">
    <source>
        <dbReference type="ARBA" id="ARBA00023136"/>
    </source>
</evidence>
<evidence type="ECO:0000256" key="8">
    <source>
        <dbReference type="ARBA" id="ARBA00022989"/>
    </source>
</evidence>
<evidence type="ECO:0000313" key="16">
    <source>
        <dbReference type="Proteomes" id="UP000187203"/>
    </source>
</evidence>
<dbReference type="InterPro" id="IPR003593">
    <property type="entry name" value="AAA+_ATPase"/>
</dbReference>
<feature type="transmembrane region" description="Helical" evidence="12">
    <location>
        <begin position="1033"/>
        <end position="1053"/>
    </location>
</feature>
<feature type="compositionally biased region" description="Polar residues" evidence="11">
    <location>
        <begin position="1341"/>
        <end position="1351"/>
    </location>
</feature>
<dbReference type="InterPro" id="IPR039421">
    <property type="entry name" value="Type_1_exporter"/>
</dbReference>
<evidence type="ECO:0000256" key="3">
    <source>
        <dbReference type="ARBA" id="ARBA00022448"/>
    </source>
</evidence>
<feature type="domain" description="ABC transmembrane type-1" evidence="14">
    <location>
        <begin position="131"/>
        <end position="390"/>
    </location>
</feature>
<evidence type="ECO:0000256" key="7">
    <source>
        <dbReference type="ARBA" id="ARBA00022840"/>
    </source>
</evidence>
<dbReference type="InterPro" id="IPR011527">
    <property type="entry name" value="ABC1_TM_dom"/>
</dbReference>
<feature type="compositionally biased region" description="Basic and acidic residues" evidence="11">
    <location>
        <begin position="1352"/>
        <end position="1361"/>
    </location>
</feature>
<feature type="transmembrane region" description="Helical" evidence="12">
    <location>
        <begin position="767"/>
        <end position="790"/>
    </location>
</feature>
<comment type="similarity">
    <text evidence="2">Belongs to the ABC transporter superfamily. ABCB family. Multidrug resistance exporter (TC 3.A.1.201) subfamily.</text>
</comment>
<dbReference type="FunFam" id="1.20.1560.10:FF:000033">
    <property type="entry name" value="ABC transporter B family member 19"/>
    <property type="match status" value="1"/>
</dbReference>
<dbReference type="GO" id="GO:0009958">
    <property type="term" value="P:positive gravitropism"/>
    <property type="evidence" value="ECO:0007669"/>
    <property type="project" value="UniProtKB-ARBA"/>
</dbReference>
<feature type="transmembrane region" description="Helical" evidence="12">
    <location>
        <begin position="810"/>
        <end position="835"/>
    </location>
</feature>
<comment type="subcellular location">
    <subcellularLocation>
        <location evidence="1">Cell membrane</location>
        <topology evidence="1">Multi-pass membrane protein</topology>
    </subcellularLocation>
</comment>
<evidence type="ECO:0008006" key="17">
    <source>
        <dbReference type="Google" id="ProtNLM"/>
    </source>
</evidence>
<feature type="transmembrane region" description="Helical" evidence="12">
    <location>
        <begin position="171"/>
        <end position="192"/>
    </location>
</feature>
<dbReference type="Pfam" id="PF00664">
    <property type="entry name" value="ABC_membrane"/>
    <property type="match status" value="2"/>
</dbReference>
<feature type="domain" description="ABC transmembrane type-1" evidence="14">
    <location>
        <begin position="771"/>
        <end position="1058"/>
    </location>
</feature>
<evidence type="ECO:0000313" key="15">
    <source>
        <dbReference type="EMBL" id="OMO73648.1"/>
    </source>
</evidence>
<dbReference type="Gene3D" id="1.20.1560.10">
    <property type="entry name" value="ABC transporter type 1, transmembrane domain"/>
    <property type="match status" value="1"/>
</dbReference>
<comment type="caution">
    <text evidence="15">The sequence shown here is derived from an EMBL/GenBank/DDBJ whole genome shotgun (WGS) entry which is preliminary data.</text>
</comment>
<protein>
    <recommendedName>
        <fullName evidence="17">ABC transporter, integral membrane type 1</fullName>
    </recommendedName>
</protein>
<evidence type="ECO:0000256" key="5">
    <source>
        <dbReference type="ARBA" id="ARBA00022737"/>
    </source>
</evidence>
<dbReference type="SMART" id="SM00382">
    <property type="entry name" value="AAA"/>
    <property type="match status" value="2"/>
</dbReference>
<dbReference type="GO" id="GO:0016887">
    <property type="term" value="F:ATP hydrolysis activity"/>
    <property type="evidence" value="ECO:0007669"/>
    <property type="project" value="InterPro"/>
</dbReference>
<evidence type="ECO:0000256" key="4">
    <source>
        <dbReference type="ARBA" id="ARBA00022692"/>
    </source>
</evidence>
<dbReference type="GO" id="GO:0009637">
    <property type="term" value="P:response to blue light"/>
    <property type="evidence" value="ECO:0007669"/>
    <property type="project" value="UniProtKB-ARBA"/>
</dbReference>
<gene>
    <name evidence="15" type="ORF">COLO4_26954</name>
</gene>
<dbReference type="GO" id="GO:0005524">
    <property type="term" value="F:ATP binding"/>
    <property type="evidence" value="ECO:0007669"/>
    <property type="project" value="UniProtKB-KW"/>
</dbReference>
<feature type="transmembrane region" description="Helical" evidence="12">
    <location>
        <begin position="126"/>
        <end position="151"/>
    </location>
</feature>
<evidence type="ECO:0000256" key="2">
    <source>
        <dbReference type="ARBA" id="ARBA00007577"/>
    </source>
</evidence>
<name>A0A1R3HTL2_9ROSI</name>
<dbReference type="OrthoDB" id="6500128at2759"/>
<keyword evidence="7" id="KW-0067">ATP-binding</keyword>
<dbReference type="GO" id="GO:0043481">
    <property type="term" value="P:anthocyanin accumulation in tissues in response to UV light"/>
    <property type="evidence" value="ECO:0007669"/>
    <property type="project" value="UniProtKB-ARBA"/>
</dbReference>
<proteinExistence type="inferred from homology"/>
<evidence type="ECO:0000259" key="14">
    <source>
        <dbReference type="PROSITE" id="PS50929"/>
    </source>
</evidence>
<feature type="compositionally biased region" description="Low complexity" evidence="11">
    <location>
        <begin position="61"/>
        <end position="72"/>
    </location>
</feature>
<dbReference type="Pfam" id="PF00005">
    <property type="entry name" value="ABC_tran"/>
    <property type="match status" value="2"/>
</dbReference>
<evidence type="ECO:0000256" key="10">
    <source>
        <dbReference type="ARBA" id="ARBA00023180"/>
    </source>
</evidence>
<dbReference type="PANTHER" id="PTHR43394:SF11">
    <property type="entry name" value="ATP-BINDING CASSETTE TRANSPORTER"/>
    <property type="match status" value="1"/>
</dbReference>
<dbReference type="GO" id="GO:0008361">
    <property type="term" value="P:regulation of cell size"/>
    <property type="evidence" value="ECO:0007669"/>
    <property type="project" value="UniProtKB-ARBA"/>
</dbReference>
<dbReference type="CDD" id="cd18578">
    <property type="entry name" value="ABC_6TM_Pgp_ABCB1_D2_like"/>
    <property type="match status" value="1"/>
</dbReference>
<feature type="transmembrane region" description="Helical" evidence="12">
    <location>
        <begin position="381"/>
        <end position="401"/>
    </location>
</feature>
<keyword evidence="8 12" id="KW-1133">Transmembrane helix</keyword>
<feature type="domain" description="ABC transporter" evidence="13">
    <location>
        <begin position="1094"/>
        <end position="1330"/>
    </location>
</feature>
<feature type="transmembrane region" description="Helical" evidence="12">
    <location>
        <begin position="246"/>
        <end position="267"/>
    </location>
</feature>
<accession>A0A1R3HTL2</accession>
<feature type="transmembrane region" description="Helical" evidence="12">
    <location>
        <begin position="273"/>
        <end position="292"/>
    </location>
</feature>
<dbReference type="GO" id="GO:0009733">
    <property type="term" value="P:response to auxin"/>
    <property type="evidence" value="ECO:0007669"/>
    <property type="project" value="UniProtKB-ARBA"/>
</dbReference>
<feature type="transmembrane region" description="Helical" evidence="12">
    <location>
        <begin position="995"/>
        <end position="1018"/>
    </location>
</feature>
<organism evidence="15 16">
    <name type="scientific">Corchorus olitorius</name>
    <dbReference type="NCBI Taxonomy" id="93759"/>
    <lineage>
        <taxon>Eukaryota</taxon>
        <taxon>Viridiplantae</taxon>
        <taxon>Streptophyta</taxon>
        <taxon>Embryophyta</taxon>
        <taxon>Tracheophyta</taxon>
        <taxon>Spermatophyta</taxon>
        <taxon>Magnoliopsida</taxon>
        <taxon>eudicotyledons</taxon>
        <taxon>Gunneridae</taxon>
        <taxon>Pentapetalae</taxon>
        <taxon>rosids</taxon>
        <taxon>malvids</taxon>
        <taxon>Malvales</taxon>
        <taxon>Malvaceae</taxon>
        <taxon>Grewioideae</taxon>
        <taxon>Apeibeae</taxon>
        <taxon>Corchorus</taxon>
    </lineage>
</organism>
<evidence type="ECO:0000256" key="6">
    <source>
        <dbReference type="ARBA" id="ARBA00022741"/>
    </source>
</evidence>
<dbReference type="GO" id="GO:1900459">
    <property type="term" value="P:positive regulation of brassinosteroid mediated signaling pathway"/>
    <property type="evidence" value="ECO:0007669"/>
    <property type="project" value="UniProtKB-ARBA"/>
</dbReference>
<sequence>MSQDSQEIKTIEQWKWSEMQGLELVSSAPPPSDPFKTNPSPQTSIPTTPANTTPLREQKQDTTSQQQQTQAEAQERREMESSSSSSSEAKKDGSNNNGGSGNGEKPGDVSAVGFGELFRFADSLDYVLMGIGSLGALVHGCSLPIFLRFFADLVNSFGSNANNMDKMMQEVLKYAFYFLVVGAAIWASSWAGERQTTKMRIKYLEAALNQDIQYFDTEVRTSDVVFAINTDAVMVQDAISEKLGNFIHYMATFVSGFVVGFTAVWQLALVTLAVVPLIAVIGAIHTTTLAKLSAKSQEALSQGGNIVEQTVVQIRVVLAFVGESRTLQSYSSALKIAQKIGYKTGFAKGMGLGATYFVVFCCYALLLWYGGYLVRHHYTNGGLAIATMFAGFGTVCTKYVCICKGQSGSSKIYRIIDHKPGIDRNSESGLELDSVSGLVELKNVDFAYPSRPEVKILNNFSLSVPAGKTIALVGSSGSGKSTVVPLIERFYDPSSGEVLLDGHDIKALKLRWLRQQIGLVSQEPALFATTIKENILLGRPDANQIEIEEAARVANAHSFIVKLPDGFDTQVGERGLQLSGGQKQRIAIARAMLKNPAILLLDEATSALDSESEKLVQEALDRFMIGRTTLVIAHRLSTIRKADLVAVLQQGSVSEIGTHDELISKGENGTYAKLIRMQEMAHETALNNARKSSARPSSARSSVSSPIIARNSSYGRSPYSRRLSDFSTSDFSLSLEASHPNYRMEKLAFKEQASSFWRLAKMNSPEWVFALVGSIGSVICGSLSAFFAYVLSAVMSVYYNPDHAYMIREIGKYCYLLIGLSSAALIFNTLQHFFWDIVGENLTKRVREKMLAAVLKNEMAWFDQEENESARIAARLSLDANNVRSAIGDRISVIVQNTALMLVACTAGFVLQWRLALVLVAVFPVVVAATVLQKMFMKGFSGDLEAAHAKATQLAGEAIANVRTVAAFNSENKIVGLFSTSLQTPLRRCFWKGQIAGSGFGVAQFALYASYALGLWYASWLVKHGISDFSKTIRVFMVLMVSANGAAETLTLAPDFIKGGRAMRSVFDLLDRKTEIEPDDQDAIQVPDRLRGEVELKHVDFSYPSRPDIPIFRDLNLRARAGKTLALVGPSGCGKSSVIALVQRFYEPSSGRVMIDGKDIRKYNLKSLRKHIAIVPQEPCLFATTIYENIAYGHESATEAEIIEAATLANAHKFISSLPDGYKTFVGERGVQLSGGQKQRIAIARALLRKAELMLLDEATSALDAESERSVQEALDRACSGKTTIVVAHRLSTIRNAHVIAVIDDGKVAEQGSHSHLLKNYPDGCYARMIQLQRFTHSQVVGMTSGSSSSARPKDDNESQA</sequence>
<feature type="transmembrane region" description="Helical" evidence="12">
    <location>
        <begin position="915"/>
        <end position="932"/>
    </location>
</feature>
<dbReference type="GO" id="GO:0010329">
    <property type="term" value="F:auxin efflux transmembrane transporter activity"/>
    <property type="evidence" value="ECO:0007669"/>
    <property type="project" value="UniProtKB-ARBA"/>
</dbReference>